<dbReference type="InterPro" id="IPR042421">
    <property type="entry name" value="C3orf33-like"/>
</dbReference>
<dbReference type="Gene3D" id="2.40.50.90">
    <property type="match status" value="1"/>
</dbReference>
<dbReference type="GO" id="GO:0005615">
    <property type="term" value="C:extracellular space"/>
    <property type="evidence" value="ECO:0007669"/>
    <property type="project" value="TreeGrafter"/>
</dbReference>
<dbReference type="PANTHER" id="PTHR28434">
    <property type="entry name" value="PROTEIN C3ORF33"/>
    <property type="match status" value="1"/>
</dbReference>
<name>A0A6J2UM60_CHACN</name>
<dbReference type="FunCoup" id="A0A6J2UM60">
    <property type="interactions" value="673"/>
</dbReference>
<dbReference type="OrthoDB" id="6220511at2759"/>
<dbReference type="RefSeq" id="XP_030621108.1">
    <property type="nucleotide sequence ID" value="XM_030765248.1"/>
</dbReference>
<dbReference type="AlphaFoldDB" id="A0A6J2UM60"/>
<dbReference type="PANTHER" id="PTHR28434:SF1">
    <property type="entry name" value="PROTEIN C3ORF33"/>
    <property type="match status" value="1"/>
</dbReference>
<evidence type="ECO:0000313" key="2">
    <source>
        <dbReference type="RefSeq" id="XP_030621108.1"/>
    </source>
</evidence>
<proteinExistence type="predicted"/>
<protein>
    <submittedName>
        <fullName evidence="2">Protein C3orf33 homolog</fullName>
    </submittedName>
</protein>
<gene>
    <name evidence="2" type="primary">c18h3orf33</name>
</gene>
<organism evidence="1 2">
    <name type="scientific">Chanos chanos</name>
    <name type="common">Milkfish</name>
    <name type="synonym">Mugil chanos</name>
    <dbReference type="NCBI Taxonomy" id="29144"/>
    <lineage>
        <taxon>Eukaryota</taxon>
        <taxon>Metazoa</taxon>
        <taxon>Chordata</taxon>
        <taxon>Craniata</taxon>
        <taxon>Vertebrata</taxon>
        <taxon>Euteleostomi</taxon>
        <taxon>Actinopterygii</taxon>
        <taxon>Neopterygii</taxon>
        <taxon>Teleostei</taxon>
        <taxon>Ostariophysi</taxon>
        <taxon>Gonorynchiformes</taxon>
        <taxon>Chanidae</taxon>
        <taxon>Chanos</taxon>
    </lineage>
</organism>
<keyword evidence="1" id="KW-1185">Reference proteome</keyword>
<dbReference type="InParanoid" id="A0A6J2UM60"/>
<accession>A0A6J2UM60</accession>
<reference evidence="2" key="1">
    <citation type="submission" date="2025-08" db="UniProtKB">
        <authorList>
            <consortium name="RefSeq"/>
        </authorList>
    </citation>
    <scope>IDENTIFICATION</scope>
</reference>
<dbReference type="GeneID" id="115804748"/>
<dbReference type="InterPro" id="IPR035437">
    <property type="entry name" value="SNase_OB-fold_sf"/>
</dbReference>
<dbReference type="CTD" id="565816"/>
<dbReference type="SUPFAM" id="SSF50199">
    <property type="entry name" value="Staphylococcal nuclease"/>
    <property type="match status" value="1"/>
</dbReference>
<sequence>MAESRRENLTENGEHRSFNIVTTLSRFADDNLNIFRNISTGLAFAGVIVIARSIKLTATFGCASEIPLWFIERNVSLRGRVRSVSNQGLQVDHVPIHVPLLSSLLTKRQPLTPLEVRLAGVELTPEGCNWLGQQLRPAEMVWLRLVGRQDETLQCVVSVSTGRLFSVCLNEELLQLGLGRATSIEGVDLHSRFHWRLQQRLLQAELRAEKRRRGLWREESLWNRVTRAVRDNMLVHTLKHLLGWTSRRKDQ</sequence>
<evidence type="ECO:0000313" key="1">
    <source>
        <dbReference type="Proteomes" id="UP000504632"/>
    </source>
</evidence>
<dbReference type="Proteomes" id="UP000504632">
    <property type="component" value="Chromosome 2"/>
</dbReference>